<dbReference type="PANTHER" id="PTHR43830:SF3">
    <property type="entry name" value="PROTEIN PSP1"/>
    <property type="match status" value="1"/>
</dbReference>
<dbReference type="OMA" id="GIWNTES"/>
<dbReference type="InterPro" id="IPR007557">
    <property type="entry name" value="PSP1_C"/>
</dbReference>
<dbReference type="STRING" id="1072389.K1XK66"/>
<protein>
    <submittedName>
        <fullName evidence="3">PSP1 domain-containing protein</fullName>
    </submittedName>
</protein>
<feature type="compositionally biased region" description="Low complexity" evidence="1">
    <location>
        <begin position="159"/>
        <end position="172"/>
    </location>
</feature>
<dbReference type="GeneID" id="18764998"/>
<feature type="domain" description="PSP1 C-terminal" evidence="2">
    <location>
        <begin position="816"/>
        <end position="901"/>
    </location>
</feature>
<evidence type="ECO:0000256" key="1">
    <source>
        <dbReference type="SAM" id="MobiDB-lite"/>
    </source>
</evidence>
<accession>K1XK66</accession>
<feature type="region of interest" description="Disordered" evidence="1">
    <location>
        <begin position="1018"/>
        <end position="1057"/>
    </location>
</feature>
<dbReference type="PANTHER" id="PTHR43830">
    <property type="entry name" value="PROTEIN PSP1"/>
    <property type="match status" value="1"/>
</dbReference>
<dbReference type="AlphaFoldDB" id="K1XK66"/>
<dbReference type="InParanoid" id="K1XK66"/>
<reference evidence="3 4" key="1">
    <citation type="journal article" date="2012" name="BMC Genomics">
        <title>Sequencing the genome of Marssonina brunnea reveals fungus-poplar co-evolution.</title>
        <authorList>
            <person name="Zhu S."/>
            <person name="Cao Y.-Z."/>
            <person name="Jiang C."/>
            <person name="Tan B.-Y."/>
            <person name="Wang Z."/>
            <person name="Feng S."/>
            <person name="Zhang L."/>
            <person name="Su X.-H."/>
            <person name="Brejova B."/>
            <person name="Vinar T."/>
            <person name="Xu M."/>
            <person name="Wang M.-X."/>
            <person name="Zhang S.-G."/>
            <person name="Huang M.-R."/>
            <person name="Wu R."/>
            <person name="Zhou Y."/>
        </authorList>
    </citation>
    <scope>NUCLEOTIDE SEQUENCE [LARGE SCALE GENOMIC DNA]</scope>
    <source>
        <strain evidence="3 4">MB_m1</strain>
    </source>
</reference>
<proteinExistence type="predicted"/>
<dbReference type="Proteomes" id="UP000006753">
    <property type="component" value="Unassembled WGS sequence"/>
</dbReference>
<feature type="region of interest" description="Disordered" evidence="1">
    <location>
        <begin position="146"/>
        <end position="309"/>
    </location>
</feature>
<feature type="compositionally biased region" description="Basic residues" evidence="1">
    <location>
        <begin position="375"/>
        <end position="386"/>
    </location>
</feature>
<evidence type="ECO:0000313" key="4">
    <source>
        <dbReference type="Proteomes" id="UP000006753"/>
    </source>
</evidence>
<sequence length="1057" mass="115468">MTSRQDYLCFGRSGAMLFHFDVVRASRQRRILLKRAPMVSRSGASPRQPSASGHPSSFTDYLQKCARSSTSNLYPRPAPSTTVTSSRLALEFVIFSETLERGQISHDRLSHCEAYCDQSDLIFSTSVSASQSKLWPFHNTMMASSAVKTGAPSGSGKGPQSNPSPMTSSNPSILLEKFNGRRSTPDSEALVSSDEEAERQEHIQPPQPQKPTRRASWLNDTTISTGSQTRKASFASSSMSPTASHPSTPSAESGTWGTHVQGSTGSGRGHPAPSAFPWGSGIWNVDARKEPPSRLTEVLPSPTSTGPPGNAYFGDLSNTYRDAPSNPNIPFAIPLHPTPKTYRSQSYSVGQLDLDSPGSSTAPGATQMFAGRGRPMQHSRLQHRPSRPSMLSEMSNEGGLSNLKEVDDDDESPNGSNHGITLQQSNEAKTIELLARENAMLRQQHYQSRLRTRSSTSNAYGLAGYALQETLPEESDYAIDELEELQQDMQSKAMLGRRMSEYGGAGQSRISPSYASLENRKLENVKKAYWQSSPGFIGLSDISQSRRHSFADVLLRQGSLSSIGEPLSARETLQENISPKDYQNRYQDNSGYAFNDHGMSHRARRSSHLSQSEKQRLEDDFDAHLNKSLGLPNSQKTAASYFGGPAALPRNMDAYGVPAHQTPGHAYTNATVQYGGRAPSPHRNMYGVPQPRQNQLLYIVLFKCSRADVFYVQEGTGLAVKPGDLVIVEADRGTDLGTVARDNVDWSSAKDLKEHYAEEHYKWLMMYSQGAAGNSDGTGGGLMAASNGLQGSAVGGMGPPNQHGMQEPTNGEIKPKIIKRLAQQHEIQALRDKEGNEAKAKRVCMQKVKEHGLHMEILDAEFQMDWKKLTFYYFADAYINFNSLVTDLFKVYKTRIWMSAINPASFASPSLGLQAPSGIGPGAIGATRTQTERRPQPAEQPSYPQVSRGLQAAFAQPFVPALDRVSMPPNAFQPSGYTYGYSPSSFNVAPRAPFASLDQYGGFSAQVGYQAIPPRFSSSNDAAPTHESGEYGRHNGGIPTPNDNWVNSFQGLSMNNR</sequence>
<dbReference type="InterPro" id="IPR047767">
    <property type="entry name" value="PSP1-like"/>
</dbReference>
<feature type="region of interest" description="Disordered" evidence="1">
    <location>
        <begin position="355"/>
        <end position="425"/>
    </location>
</feature>
<dbReference type="KEGG" id="mbe:MBM_09063"/>
<feature type="compositionally biased region" description="Polar residues" evidence="1">
    <location>
        <begin position="218"/>
        <end position="231"/>
    </location>
</feature>
<dbReference type="Pfam" id="PF04468">
    <property type="entry name" value="PSP1"/>
    <property type="match status" value="1"/>
</dbReference>
<name>K1XK66_MARBU</name>
<dbReference type="OrthoDB" id="243127at2759"/>
<dbReference type="GO" id="GO:0005737">
    <property type="term" value="C:cytoplasm"/>
    <property type="evidence" value="ECO:0007669"/>
    <property type="project" value="TreeGrafter"/>
</dbReference>
<feature type="region of interest" description="Disordered" evidence="1">
    <location>
        <begin position="574"/>
        <end position="616"/>
    </location>
</feature>
<feature type="compositionally biased region" description="Polar residues" evidence="1">
    <location>
        <begin position="1041"/>
        <end position="1057"/>
    </location>
</feature>
<feature type="compositionally biased region" description="Polar residues" evidence="1">
    <location>
        <begin position="42"/>
        <end position="58"/>
    </location>
</feature>
<organism evidence="3 4">
    <name type="scientific">Marssonina brunnea f. sp. multigermtubi (strain MB_m1)</name>
    <name type="common">Marssonina leaf spot fungus</name>
    <dbReference type="NCBI Taxonomy" id="1072389"/>
    <lineage>
        <taxon>Eukaryota</taxon>
        <taxon>Fungi</taxon>
        <taxon>Dikarya</taxon>
        <taxon>Ascomycota</taxon>
        <taxon>Pezizomycotina</taxon>
        <taxon>Leotiomycetes</taxon>
        <taxon>Helotiales</taxon>
        <taxon>Drepanopezizaceae</taxon>
        <taxon>Drepanopeziza</taxon>
    </lineage>
</organism>
<dbReference type="HOGENOM" id="CLU_011715_0_0_1"/>
<dbReference type="eggNOG" id="KOG4679">
    <property type="taxonomic scope" value="Eukaryota"/>
</dbReference>
<keyword evidence="4" id="KW-1185">Reference proteome</keyword>
<dbReference type="PROSITE" id="PS51411">
    <property type="entry name" value="PSP1_C"/>
    <property type="match status" value="1"/>
</dbReference>
<gene>
    <name evidence="3" type="ORF">MBM_09063</name>
</gene>
<feature type="compositionally biased region" description="Low complexity" evidence="1">
    <location>
        <begin position="232"/>
        <end position="253"/>
    </location>
</feature>
<dbReference type="EMBL" id="JH921454">
    <property type="protein sequence ID" value="EKD12834.1"/>
    <property type="molecule type" value="Genomic_DNA"/>
</dbReference>
<evidence type="ECO:0000313" key="3">
    <source>
        <dbReference type="EMBL" id="EKD12834.1"/>
    </source>
</evidence>
<feature type="compositionally biased region" description="Polar residues" evidence="1">
    <location>
        <begin position="413"/>
        <end position="425"/>
    </location>
</feature>
<feature type="region of interest" description="Disordered" evidence="1">
    <location>
        <begin position="37"/>
        <end position="58"/>
    </location>
</feature>
<evidence type="ECO:0000259" key="2">
    <source>
        <dbReference type="PROSITE" id="PS51411"/>
    </source>
</evidence>
<feature type="region of interest" description="Disordered" evidence="1">
    <location>
        <begin position="921"/>
        <end position="943"/>
    </location>
</feature>